<keyword evidence="3 6" id="KW-0285">Flavoprotein</keyword>
<feature type="domain" description="Acyl-CoA dehydrogenase/oxidase C-terminal" evidence="7">
    <location>
        <begin position="228"/>
        <end position="366"/>
    </location>
</feature>
<keyword evidence="11" id="KW-1185">Reference proteome</keyword>
<comment type="similarity">
    <text evidence="2 6">Belongs to the acyl-CoA dehydrogenase family.</text>
</comment>
<dbReference type="Gene3D" id="1.20.140.10">
    <property type="entry name" value="Butyryl-CoA Dehydrogenase, subunit A, domain 3"/>
    <property type="match status" value="1"/>
</dbReference>
<evidence type="ECO:0000259" key="9">
    <source>
        <dbReference type="Pfam" id="PF02771"/>
    </source>
</evidence>
<comment type="caution">
    <text evidence="10">The sequence shown here is derived from an EMBL/GenBank/DDBJ whole genome shotgun (WGS) entry which is preliminary data.</text>
</comment>
<dbReference type="PANTHER" id="PTHR43884">
    <property type="entry name" value="ACYL-COA DEHYDROGENASE"/>
    <property type="match status" value="1"/>
</dbReference>
<sequence>MAVLNEEQRLLRDMARDWADQQSPVSAFRRLRDSGTPGVDPATWQSMANMGWAGIVIPEAHGGSNFGYLGLGLVLEESARTLTASPLAASALGAASALVLGGNPEQQARYLPGIASGELIACLAIDDGPRHQPQSFSTRASRSDDGWVLHGSKAFVAEGGQAQLLVVAAETDSGPALFLVEVDTPGLERAARHLADARDHCALQLDAVVLPEAALLGAAGDRKLLDAVLDRARIGAAAEMLGMAVQSFNLTLDYLKTRVQFDEIIARFQALQHRMARLFTEIELLRSTVEEALAAIDRDDPELPQLASLAKATANDTLHLMSREMIQLHGGIGMTDEHDAGFYLKRARVLENSWGNASFHRDRYARLCGY</sequence>
<dbReference type="Gene3D" id="1.10.540.10">
    <property type="entry name" value="Acyl-CoA dehydrogenase/oxidase, N-terminal domain"/>
    <property type="match status" value="1"/>
</dbReference>
<evidence type="ECO:0000256" key="2">
    <source>
        <dbReference type="ARBA" id="ARBA00009347"/>
    </source>
</evidence>
<dbReference type="InterPro" id="IPR006091">
    <property type="entry name" value="Acyl-CoA_Oxase/DH_mid-dom"/>
</dbReference>
<dbReference type="Pfam" id="PF02770">
    <property type="entry name" value="Acyl-CoA_dh_M"/>
    <property type="match status" value="1"/>
</dbReference>
<dbReference type="Gene3D" id="2.40.110.10">
    <property type="entry name" value="Butyryl-CoA Dehydrogenase, subunit A, domain 2"/>
    <property type="match status" value="1"/>
</dbReference>
<proteinExistence type="inferred from homology"/>
<keyword evidence="5 6" id="KW-0560">Oxidoreductase</keyword>
<dbReference type="AlphaFoldDB" id="A0A5C9A3G6"/>
<dbReference type="EMBL" id="VRYZ01000001">
    <property type="protein sequence ID" value="TXS94482.1"/>
    <property type="molecule type" value="Genomic_DNA"/>
</dbReference>
<evidence type="ECO:0000259" key="8">
    <source>
        <dbReference type="Pfam" id="PF02770"/>
    </source>
</evidence>
<evidence type="ECO:0000313" key="11">
    <source>
        <dbReference type="Proteomes" id="UP000321933"/>
    </source>
</evidence>
<accession>A0A5C9A3G6</accession>
<evidence type="ECO:0000259" key="7">
    <source>
        <dbReference type="Pfam" id="PF00441"/>
    </source>
</evidence>
<dbReference type="PANTHER" id="PTHR43884:SF20">
    <property type="entry name" value="ACYL-COA DEHYDROGENASE FADE28"/>
    <property type="match status" value="1"/>
</dbReference>
<dbReference type="GO" id="GO:0050660">
    <property type="term" value="F:flavin adenine dinucleotide binding"/>
    <property type="evidence" value="ECO:0007669"/>
    <property type="project" value="InterPro"/>
</dbReference>
<dbReference type="InterPro" id="IPR009100">
    <property type="entry name" value="AcylCoA_DH/oxidase_NM_dom_sf"/>
</dbReference>
<evidence type="ECO:0000256" key="1">
    <source>
        <dbReference type="ARBA" id="ARBA00001974"/>
    </source>
</evidence>
<feature type="domain" description="Acyl-CoA oxidase/dehydrogenase middle" evidence="8">
    <location>
        <begin position="133"/>
        <end position="207"/>
    </location>
</feature>
<dbReference type="InterPro" id="IPR046373">
    <property type="entry name" value="Acyl-CoA_Oxase/DH_mid-dom_sf"/>
</dbReference>
<dbReference type="InterPro" id="IPR036250">
    <property type="entry name" value="AcylCo_DH-like_C"/>
</dbReference>
<dbReference type="RefSeq" id="WP_148062338.1">
    <property type="nucleotide sequence ID" value="NZ_VRYZ01000001.1"/>
</dbReference>
<keyword evidence="4 6" id="KW-0274">FAD</keyword>
<dbReference type="SUPFAM" id="SSF56645">
    <property type="entry name" value="Acyl-CoA dehydrogenase NM domain-like"/>
    <property type="match status" value="1"/>
</dbReference>
<dbReference type="Proteomes" id="UP000321933">
    <property type="component" value="Unassembled WGS sequence"/>
</dbReference>
<protein>
    <submittedName>
        <fullName evidence="10">Acyl-CoA dehydrogenase family protein</fullName>
    </submittedName>
</protein>
<dbReference type="Pfam" id="PF00441">
    <property type="entry name" value="Acyl-CoA_dh_1"/>
    <property type="match status" value="1"/>
</dbReference>
<dbReference type="InterPro" id="IPR009075">
    <property type="entry name" value="AcylCo_DH/oxidase_C"/>
</dbReference>
<evidence type="ECO:0000256" key="5">
    <source>
        <dbReference type="ARBA" id="ARBA00023002"/>
    </source>
</evidence>
<comment type="cofactor">
    <cofactor evidence="1 6">
        <name>FAD</name>
        <dbReference type="ChEBI" id="CHEBI:57692"/>
    </cofactor>
</comment>
<organism evidence="10 11">
    <name type="scientific">Parahaliea aestuarii</name>
    <dbReference type="NCBI Taxonomy" id="1852021"/>
    <lineage>
        <taxon>Bacteria</taxon>
        <taxon>Pseudomonadati</taxon>
        <taxon>Pseudomonadota</taxon>
        <taxon>Gammaproteobacteria</taxon>
        <taxon>Cellvibrionales</taxon>
        <taxon>Halieaceae</taxon>
        <taxon>Parahaliea</taxon>
    </lineage>
</organism>
<dbReference type="InterPro" id="IPR037069">
    <property type="entry name" value="AcylCoA_DH/ox_N_sf"/>
</dbReference>
<dbReference type="SUPFAM" id="SSF47203">
    <property type="entry name" value="Acyl-CoA dehydrogenase C-terminal domain-like"/>
    <property type="match status" value="1"/>
</dbReference>
<evidence type="ECO:0000256" key="4">
    <source>
        <dbReference type="ARBA" id="ARBA00022827"/>
    </source>
</evidence>
<dbReference type="Pfam" id="PF02771">
    <property type="entry name" value="Acyl-CoA_dh_N"/>
    <property type="match status" value="1"/>
</dbReference>
<evidence type="ECO:0000256" key="3">
    <source>
        <dbReference type="ARBA" id="ARBA00022630"/>
    </source>
</evidence>
<dbReference type="InterPro" id="IPR013786">
    <property type="entry name" value="AcylCoA_DH/ox_N"/>
</dbReference>
<reference evidence="10 11" key="1">
    <citation type="submission" date="2019-08" db="EMBL/GenBank/DDBJ databases">
        <title>Parahaliea maris sp. nov., isolated from the surface seawater.</title>
        <authorList>
            <person name="Liu Y."/>
        </authorList>
    </citation>
    <scope>NUCLEOTIDE SEQUENCE [LARGE SCALE GENOMIC DNA]</scope>
    <source>
        <strain evidence="10 11">S2-26</strain>
    </source>
</reference>
<gene>
    <name evidence="10" type="ORF">FVW59_00755</name>
</gene>
<dbReference type="GO" id="GO:0003995">
    <property type="term" value="F:acyl-CoA dehydrogenase activity"/>
    <property type="evidence" value="ECO:0007669"/>
    <property type="project" value="TreeGrafter"/>
</dbReference>
<name>A0A5C9A3G6_9GAMM</name>
<evidence type="ECO:0000313" key="10">
    <source>
        <dbReference type="EMBL" id="TXS94482.1"/>
    </source>
</evidence>
<dbReference type="CDD" id="cd00567">
    <property type="entry name" value="ACAD"/>
    <property type="match status" value="1"/>
</dbReference>
<feature type="domain" description="Acyl-CoA dehydrogenase/oxidase N-terminal" evidence="9">
    <location>
        <begin position="5"/>
        <end position="118"/>
    </location>
</feature>
<evidence type="ECO:0000256" key="6">
    <source>
        <dbReference type="RuleBase" id="RU362125"/>
    </source>
</evidence>
<dbReference type="OrthoDB" id="9769473at2"/>